<name>A0A1Y6EPZ3_9HYPH</name>
<dbReference type="InterPro" id="IPR036691">
    <property type="entry name" value="Endo/exonu/phosph_ase_sf"/>
</dbReference>
<keyword evidence="2" id="KW-1185">Reference proteome</keyword>
<proteinExistence type="predicted"/>
<accession>A0A1Y6EPZ3</accession>
<evidence type="ECO:0000313" key="2">
    <source>
        <dbReference type="Proteomes" id="UP000194474"/>
    </source>
</evidence>
<evidence type="ECO:0000313" key="1">
    <source>
        <dbReference type="EMBL" id="SMQ64406.1"/>
    </source>
</evidence>
<organism evidence="1 2">
    <name type="scientific">Devosia lucknowensis</name>
    <dbReference type="NCBI Taxonomy" id="1096929"/>
    <lineage>
        <taxon>Bacteria</taxon>
        <taxon>Pseudomonadati</taxon>
        <taxon>Pseudomonadota</taxon>
        <taxon>Alphaproteobacteria</taxon>
        <taxon>Hyphomicrobiales</taxon>
        <taxon>Devosiaceae</taxon>
        <taxon>Devosia</taxon>
    </lineage>
</organism>
<dbReference type="Gene3D" id="3.60.10.10">
    <property type="entry name" value="Endonuclease/exonuclease/phosphatase"/>
    <property type="match status" value="1"/>
</dbReference>
<evidence type="ECO:0008006" key="3">
    <source>
        <dbReference type="Google" id="ProtNLM"/>
    </source>
</evidence>
<reference evidence="2" key="1">
    <citation type="submission" date="2017-04" db="EMBL/GenBank/DDBJ databases">
        <authorList>
            <person name="Varghese N."/>
            <person name="Submissions S."/>
        </authorList>
    </citation>
    <scope>NUCLEOTIDE SEQUENCE [LARGE SCALE GENOMIC DNA]</scope>
</reference>
<dbReference type="AlphaFoldDB" id="A0A1Y6EPZ3"/>
<dbReference type="EMBL" id="FXWK01000001">
    <property type="protein sequence ID" value="SMQ64406.1"/>
    <property type="molecule type" value="Genomic_DNA"/>
</dbReference>
<sequence>MRVVAWNAAMNLPKGWSRIQDLRPSVLIVSECRTADFRSLPASQMVWLGKGDRGVAIIAPAGVVLTPGPEVQSSIFVTGSFEIFDRHFQIVGVCSKKDPSYTRGTLSAIEQLSGWSRQHFTVWAGDFNQSQKFKRPAGHNFEDAKLAFDSIGLESSYHAITKEPFGAEQSPTYFQYWREERGFHIDYAFGPKGASRKVTVGGYEEWTATSISDHVPIVVDFATG</sequence>
<gene>
    <name evidence="1" type="ORF">SAMN06295905_0976</name>
</gene>
<protein>
    <recommendedName>
        <fullName evidence="3">Exonuclease III</fullName>
    </recommendedName>
</protein>
<dbReference type="Proteomes" id="UP000194474">
    <property type="component" value="Unassembled WGS sequence"/>
</dbReference>
<dbReference type="SUPFAM" id="SSF56219">
    <property type="entry name" value="DNase I-like"/>
    <property type="match status" value="1"/>
</dbReference>